<dbReference type="Proteomes" id="UP000002429">
    <property type="component" value="Chromosome"/>
</dbReference>
<dbReference type="SUPFAM" id="SSF53474">
    <property type="entry name" value="alpha/beta-Hydrolases"/>
    <property type="match status" value="1"/>
</dbReference>
<dbReference type="KEGG" id="rme:Rmet_1669"/>
<keyword evidence="2" id="KW-0645">Protease</keyword>
<dbReference type="HOGENOM" id="CLU_043246_0_0_4"/>
<evidence type="ECO:0000313" key="2">
    <source>
        <dbReference type="EMBL" id="ABF08550.1"/>
    </source>
</evidence>
<keyword evidence="3" id="KW-1185">Reference proteome</keyword>
<evidence type="ECO:0000259" key="1">
    <source>
        <dbReference type="Pfam" id="PF02129"/>
    </source>
</evidence>
<feature type="domain" description="Xaa-Pro dipeptidyl-peptidase-like" evidence="1">
    <location>
        <begin position="82"/>
        <end position="223"/>
    </location>
</feature>
<dbReference type="RefSeq" id="WP_011516398.1">
    <property type="nucleotide sequence ID" value="NC_007973.1"/>
</dbReference>
<dbReference type="AlphaFoldDB" id="Q1LMS6"/>
<dbReference type="Pfam" id="PF02129">
    <property type="entry name" value="Peptidase_S15"/>
    <property type="match status" value="1"/>
</dbReference>
<dbReference type="STRING" id="266264.Rmet_1669"/>
<sequence>MYQEHTNDREIVVMRSARSIRTSRSACLAVIVAIACQFVADIGGSPARAAESGNDAASAKPATHAETVLIPAPGMGTFGGTVDMHADLFKPDGPGPYPVLIFSHGRAPDRLARAGLKHPIQEWHVRYWLEHGVAVLAPVRVGYGETGGPDRENNGAIFDASGRCTSKPDYANVAMALNDATLTTINWVRSQPWADGNRIVLEGRSMGGFASVAAAASRPDGVVGYINFSGGAGGSPDRSPGHSCDPDQMREVMAEFGKRVTLPGLWLYARNDRYFGAEAPLGWYAAFAAGGSPAKLISVQEVPGRDGHLLLSYGQEFWLSDLDAFVKSLGL</sequence>
<accession>Q1LMS6</accession>
<reference evidence="3" key="1">
    <citation type="journal article" date="2010" name="PLoS ONE">
        <title>The complete genome sequence of Cupriavidus metallidurans strain CH34, a master survivalist in harsh and anthropogenic environments.</title>
        <authorList>
            <person name="Janssen P.J."/>
            <person name="Van Houdt R."/>
            <person name="Moors H."/>
            <person name="Monsieurs P."/>
            <person name="Morin N."/>
            <person name="Michaux A."/>
            <person name="Benotmane M.A."/>
            <person name="Leys N."/>
            <person name="Vallaeys T."/>
            <person name="Lapidus A."/>
            <person name="Monchy S."/>
            <person name="Medigue C."/>
            <person name="Taghavi S."/>
            <person name="McCorkle S."/>
            <person name="Dunn J."/>
            <person name="van der Lelie D."/>
            <person name="Mergeay M."/>
        </authorList>
    </citation>
    <scope>NUCLEOTIDE SEQUENCE [LARGE SCALE GENOMIC DNA]</scope>
    <source>
        <strain evidence="3">ATCC 43123 / DSM 2839 / NBRC 102507 / CH34</strain>
    </source>
</reference>
<protein>
    <submittedName>
        <fullName evidence="2">Dipeptidyl aminopeptidase/acylaminoacyl-peptidase</fullName>
    </submittedName>
</protein>
<proteinExistence type="predicted"/>
<evidence type="ECO:0000313" key="3">
    <source>
        <dbReference type="Proteomes" id="UP000002429"/>
    </source>
</evidence>
<dbReference type="EMBL" id="CP000352">
    <property type="protein sequence ID" value="ABF08550.1"/>
    <property type="molecule type" value="Genomic_DNA"/>
</dbReference>
<dbReference type="InterPro" id="IPR029058">
    <property type="entry name" value="AB_hydrolase_fold"/>
</dbReference>
<gene>
    <name evidence="2" type="ordered locus">Rmet_1669</name>
</gene>
<keyword evidence="2" id="KW-0378">Hydrolase</keyword>
<dbReference type="Gene3D" id="3.40.50.1820">
    <property type="entry name" value="alpha/beta hydrolase"/>
    <property type="match status" value="1"/>
</dbReference>
<name>Q1LMS6_CUPMC</name>
<keyword evidence="2" id="KW-0031">Aminopeptidase</keyword>
<dbReference type="eggNOG" id="COG0412">
    <property type="taxonomic scope" value="Bacteria"/>
</dbReference>
<organism evidence="2 3">
    <name type="scientific">Cupriavidus metallidurans (strain ATCC 43123 / DSM 2839 / NBRC 102507 / CH34)</name>
    <name type="common">Ralstonia metallidurans</name>
    <dbReference type="NCBI Taxonomy" id="266264"/>
    <lineage>
        <taxon>Bacteria</taxon>
        <taxon>Pseudomonadati</taxon>
        <taxon>Pseudomonadota</taxon>
        <taxon>Betaproteobacteria</taxon>
        <taxon>Burkholderiales</taxon>
        <taxon>Burkholderiaceae</taxon>
        <taxon>Cupriavidus</taxon>
    </lineage>
</organism>
<dbReference type="InterPro" id="IPR000383">
    <property type="entry name" value="Xaa-Pro-like_dom"/>
</dbReference>
<dbReference type="GO" id="GO:0004177">
    <property type="term" value="F:aminopeptidase activity"/>
    <property type="evidence" value="ECO:0007669"/>
    <property type="project" value="UniProtKB-KW"/>
</dbReference>